<dbReference type="EC" id="5.6.2.4" evidence="10"/>
<dbReference type="InterPro" id="IPR027417">
    <property type="entry name" value="P-loop_NTPase"/>
</dbReference>
<dbReference type="GO" id="GO:0043138">
    <property type="term" value="F:3'-5' DNA helicase activity"/>
    <property type="evidence" value="ECO:0007669"/>
    <property type="project" value="UniProtKB-EC"/>
</dbReference>
<dbReference type="SUPFAM" id="SSF52540">
    <property type="entry name" value="P-loop containing nucleoside triphosphate hydrolases"/>
    <property type="match status" value="1"/>
</dbReference>
<dbReference type="InterPro" id="IPR011545">
    <property type="entry name" value="DEAD/DEAH_box_helicase_dom"/>
</dbReference>
<dbReference type="Pfam" id="PF00271">
    <property type="entry name" value="Helicase_C"/>
    <property type="match status" value="1"/>
</dbReference>
<name>Q7MID7_VIBVY</name>
<evidence type="ECO:0000256" key="2">
    <source>
        <dbReference type="ARBA" id="ARBA00022723"/>
    </source>
</evidence>
<dbReference type="CDD" id="cd18018">
    <property type="entry name" value="DEXHc_RecQ4-like"/>
    <property type="match status" value="1"/>
</dbReference>
<dbReference type="PROSITE" id="PS51194">
    <property type="entry name" value="HELICASE_CTER"/>
    <property type="match status" value="1"/>
</dbReference>
<dbReference type="GO" id="GO:0003677">
    <property type="term" value="F:DNA binding"/>
    <property type="evidence" value="ECO:0007669"/>
    <property type="project" value="UniProtKB-KW"/>
</dbReference>
<organism evidence="15 16">
    <name type="scientific">Vibrio vulnificus (strain YJ016)</name>
    <dbReference type="NCBI Taxonomy" id="196600"/>
    <lineage>
        <taxon>Bacteria</taxon>
        <taxon>Pseudomonadati</taxon>
        <taxon>Pseudomonadota</taxon>
        <taxon>Gammaproteobacteria</taxon>
        <taxon>Vibrionales</taxon>
        <taxon>Vibrionaceae</taxon>
        <taxon>Vibrio</taxon>
    </lineage>
</organism>
<dbReference type="Gene3D" id="3.40.50.300">
    <property type="entry name" value="P-loop containing nucleotide triphosphate hydrolases"/>
    <property type="match status" value="2"/>
</dbReference>
<dbReference type="KEGG" id="vvy:VV2580"/>
<dbReference type="EMBL" id="BA000037">
    <property type="protein sequence ID" value="BAC95344.1"/>
    <property type="molecule type" value="Genomic_DNA"/>
</dbReference>
<evidence type="ECO:0000256" key="3">
    <source>
        <dbReference type="ARBA" id="ARBA00022741"/>
    </source>
</evidence>
<evidence type="ECO:0000256" key="6">
    <source>
        <dbReference type="ARBA" id="ARBA00022840"/>
    </source>
</evidence>
<dbReference type="SMART" id="SM00490">
    <property type="entry name" value="HELICc"/>
    <property type="match status" value="1"/>
</dbReference>
<dbReference type="PROSITE" id="PS00690">
    <property type="entry name" value="DEAH_ATP_HELICASE"/>
    <property type="match status" value="1"/>
</dbReference>
<dbReference type="Proteomes" id="UP000002675">
    <property type="component" value="Chromosome I"/>
</dbReference>
<dbReference type="Pfam" id="PF00270">
    <property type="entry name" value="DEAD"/>
    <property type="match status" value="1"/>
</dbReference>
<dbReference type="GO" id="GO:0006310">
    <property type="term" value="P:DNA recombination"/>
    <property type="evidence" value="ECO:0007669"/>
    <property type="project" value="InterPro"/>
</dbReference>
<dbReference type="GO" id="GO:0005737">
    <property type="term" value="C:cytoplasm"/>
    <property type="evidence" value="ECO:0007669"/>
    <property type="project" value="TreeGrafter"/>
</dbReference>
<dbReference type="InterPro" id="IPR032284">
    <property type="entry name" value="RecQ_Zn-bd"/>
</dbReference>
<dbReference type="Pfam" id="PF16124">
    <property type="entry name" value="RecQ_Zn_bind"/>
    <property type="match status" value="1"/>
</dbReference>
<keyword evidence="5 15" id="KW-0347">Helicase</keyword>
<dbReference type="PANTHER" id="PTHR13710">
    <property type="entry name" value="DNA HELICASE RECQ FAMILY MEMBER"/>
    <property type="match status" value="1"/>
</dbReference>
<dbReference type="GO" id="GO:0005524">
    <property type="term" value="F:ATP binding"/>
    <property type="evidence" value="ECO:0007669"/>
    <property type="project" value="UniProtKB-KW"/>
</dbReference>
<keyword evidence="7" id="KW-0238">DNA-binding</keyword>
<protein>
    <recommendedName>
        <fullName evidence="11">ATP-dependent DNA helicase RecQ</fullName>
        <ecNumber evidence="10">5.6.2.4</ecNumber>
    </recommendedName>
    <alternativeName>
        <fullName evidence="12">DNA 3'-5' helicase RecQ</fullName>
    </alternativeName>
</protein>
<evidence type="ECO:0000313" key="16">
    <source>
        <dbReference type="Proteomes" id="UP000002675"/>
    </source>
</evidence>
<comment type="similarity">
    <text evidence="1">Belongs to the helicase family. RecQ subfamily.</text>
</comment>
<evidence type="ECO:0000313" key="15">
    <source>
        <dbReference type="EMBL" id="BAC95344.1"/>
    </source>
</evidence>
<evidence type="ECO:0000259" key="14">
    <source>
        <dbReference type="PROSITE" id="PS51194"/>
    </source>
</evidence>
<accession>Q7MID7</accession>
<dbReference type="GO" id="GO:0006281">
    <property type="term" value="P:DNA repair"/>
    <property type="evidence" value="ECO:0007669"/>
    <property type="project" value="TreeGrafter"/>
</dbReference>
<evidence type="ECO:0000256" key="12">
    <source>
        <dbReference type="ARBA" id="ARBA00044550"/>
    </source>
</evidence>
<feature type="domain" description="Helicase C-terminal" evidence="14">
    <location>
        <begin position="282"/>
        <end position="454"/>
    </location>
</feature>
<dbReference type="NCBIfam" id="TIGR00614">
    <property type="entry name" value="recQ_fam"/>
    <property type="match status" value="1"/>
</dbReference>
<comment type="catalytic activity">
    <reaction evidence="9">
        <text>Couples ATP hydrolysis with the unwinding of duplex DNA by translocating in the 3'-5' direction.</text>
        <dbReference type="EC" id="5.6.2.4"/>
    </reaction>
</comment>
<gene>
    <name evidence="15" type="ordered locus">VV2580</name>
</gene>
<dbReference type="PANTHER" id="PTHR13710:SF105">
    <property type="entry name" value="ATP-DEPENDENT DNA HELICASE Q1"/>
    <property type="match status" value="1"/>
</dbReference>
<evidence type="ECO:0000256" key="5">
    <source>
        <dbReference type="ARBA" id="ARBA00022806"/>
    </source>
</evidence>
<dbReference type="SMART" id="SM00487">
    <property type="entry name" value="DEXDc"/>
    <property type="match status" value="1"/>
</dbReference>
<evidence type="ECO:0000256" key="7">
    <source>
        <dbReference type="ARBA" id="ARBA00023125"/>
    </source>
</evidence>
<dbReference type="PROSITE" id="PS51192">
    <property type="entry name" value="HELICASE_ATP_BIND_1"/>
    <property type="match status" value="1"/>
</dbReference>
<dbReference type="eggNOG" id="COG0514">
    <property type="taxonomic scope" value="Bacteria"/>
</dbReference>
<evidence type="ECO:0000256" key="4">
    <source>
        <dbReference type="ARBA" id="ARBA00022801"/>
    </source>
</evidence>
<dbReference type="Gene3D" id="1.10.10.10">
    <property type="entry name" value="Winged helix-like DNA-binding domain superfamily/Winged helix DNA-binding domain"/>
    <property type="match status" value="1"/>
</dbReference>
<keyword evidence="2" id="KW-0479">Metal-binding</keyword>
<sequence length="704" mass="79148">MVMCILSVNCHNSCPIISLYPHDQITVLGRRDAKHHTFSPHLEGEKNALSRYDCTLISLARAIPTMQHDIRDTLHHIFGFEALRQGQQQVVDAVLSGHSAAAIFPTGSGKSLCYQLPALHLPHLTLVVSPLIALMKDQLAFLHSKGIAAAAIESGQSKEQTQAIMQAVNAGEIKILMISVERLKNERFRQFIAQVPISLLVVDEAHCISEWGHNFRPDYLKLPSYQATLNIPQVLLLTATATENVIADMQRKFAIKKDNVVVTGFYRANLDLHVTPCRNEDKADALLKIVQQAPNAPTIVYVTLQHTASQVATLLQDEGIRASAYHAGLDNELRSTIQTQFMQGQLDCIVATIAFGMGVDKANIRRVIHFDLPKSIENYAQEIGRAGRDGQKSDCIVLANQSGLSTLENFIYGDTPERDDISSVIQQIQASGERWEVIIARLSNDTNIRQLPLKTLLVYLEMAGLIEPMYAYFAEYRFKFLSPASEIVQRFQGERGAFLQAVFDCSPQARVWCQTDFEALWHRYHAERSRCVAALDYLHQQGWIELESKQMTDVFVVKPIEYSAEDLTEQIYQLFKNKEQSDVERIHHMLHFFESGECLSHKLARYFSDHNAPQQCGHCSACRGQQATLPKEMLTDIPQQALDEWIAQLQSQTSQPLSAELITRFLCGISTPKLTQLKAKKLKGFAQLERAPYGEVLARVSKRS</sequence>
<keyword evidence="8" id="KW-0413">Isomerase</keyword>
<dbReference type="GO" id="GO:0030894">
    <property type="term" value="C:replisome"/>
    <property type="evidence" value="ECO:0007669"/>
    <property type="project" value="TreeGrafter"/>
</dbReference>
<dbReference type="InterPro" id="IPR001650">
    <property type="entry name" value="Helicase_C-like"/>
</dbReference>
<dbReference type="AlphaFoldDB" id="Q7MID7"/>
<proteinExistence type="inferred from homology"/>
<evidence type="ECO:0000256" key="8">
    <source>
        <dbReference type="ARBA" id="ARBA00023235"/>
    </source>
</evidence>
<dbReference type="GO" id="GO:0043590">
    <property type="term" value="C:bacterial nucleoid"/>
    <property type="evidence" value="ECO:0007669"/>
    <property type="project" value="TreeGrafter"/>
</dbReference>
<reference evidence="15 16" key="1">
    <citation type="journal article" date="2003" name="Genome Res.">
        <title>Comparative genome analysis of Vibrio vulnificus, a marine pathogen.</title>
        <authorList>
            <person name="Chen C.Y."/>
            <person name="Wu K.M."/>
            <person name="Chang Y.C."/>
            <person name="Chang C.H."/>
            <person name="Tsai H.C."/>
            <person name="Liao T.L."/>
            <person name="Liu Y.M."/>
            <person name="Chen H.J."/>
            <person name="Shen A.B."/>
            <person name="Li J.C."/>
            <person name="Su T.L."/>
            <person name="Shao C.P."/>
            <person name="Lee C.T."/>
            <person name="Hor L.I."/>
            <person name="Tsai S.F."/>
        </authorList>
    </citation>
    <scope>NUCLEOTIDE SEQUENCE [LARGE SCALE GENOMIC DNA]</scope>
    <source>
        <strain evidence="15 16">YJ016</strain>
    </source>
</reference>
<dbReference type="GO" id="GO:0016787">
    <property type="term" value="F:hydrolase activity"/>
    <property type="evidence" value="ECO:0007669"/>
    <property type="project" value="UniProtKB-KW"/>
</dbReference>
<evidence type="ECO:0000259" key="13">
    <source>
        <dbReference type="PROSITE" id="PS51192"/>
    </source>
</evidence>
<evidence type="ECO:0000256" key="1">
    <source>
        <dbReference type="ARBA" id="ARBA00005446"/>
    </source>
</evidence>
<dbReference type="InterPro" id="IPR014001">
    <property type="entry name" value="Helicase_ATP-bd"/>
</dbReference>
<dbReference type="GO" id="GO:0046872">
    <property type="term" value="F:metal ion binding"/>
    <property type="evidence" value="ECO:0007669"/>
    <property type="project" value="UniProtKB-KW"/>
</dbReference>
<dbReference type="InterPro" id="IPR036388">
    <property type="entry name" value="WH-like_DNA-bd_sf"/>
</dbReference>
<evidence type="ECO:0000256" key="9">
    <source>
        <dbReference type="ARBA" id="ARBA00034617"/>
    </source>
</evidence>
<evidence type="ECO:0000256" key="11">
    <source>
        <dbReference type="ARBA" id="ARBA00044535"/>
    </source>
</evidence>
<dbReference type="HOGENOM" id="CLU_001103_9_2_6"/>
<dbReference type="GO" id="GO:0009378">
    <property type="term" value="F:four-way junction helicase activity"/>
    <property type="evidence" value="ECO:0007669"/>
    <property type="project" value="TreeGrafter"/>
</dbReference>
<dbReference type="InterPro" id="IPR002464">
    <property type="entry name" value="DNA/RNA_helicase_DEAH_CS"/>
</dbReference>
<keyword evidence="3" id="KW-0547">Nucleotide-binding</keyword>
<evidence type="ECO:0000256" key="10">
    <source>
        <dbReference type="ARBA" id="ARBA00034808"/>
    </source>
</evidence>
<dbReference type="InterPro" id="IPR004589">
    <property type="entry name" value="DNA_helicase_ATP-dep_RecQ"/>
</dbReference>
<feature type="domain" description="Helicase ATP-binding" evidence="13">
    <location>
        <begin position="91"/>
        <end position="259"/>
    </location>
</feature>
<dbReference type="STRING" id="672.VV93_v1c22980"/>
<keyword evidence="4" id="KW-0378">Hydrolase</keyword>
<keyword evidence="6" id="KW-0067">ATP-binding</keyword>